<evidence type="ECO:0000256" key="7">
    <source>
        <dbReference type="ARBA" id="ARBA00022833"/>
    </source>
</evidence>
<dbReference type="InterPro" id="IPR036236">
    <property type="entry name" value="Znf_C2H2_sf"/>
</dbReference>
<keyword evidence="11" id="KW-0539">Nucleus</keyword>
<comment type="function">
    <text evidence="1">May be involved in transcriptional regulation.</text>
</comment>
<keyword evidence="9" id="KW-0238">DNA-binding</keyword>
<keyword evidence="10" id="KW-0804">Transcription</keyword>
<feature type="domain" description="C2H2-type" evidence="14">
    <location>
        <begin position="305"/>
        <end position="332"/>
    </location>
</feature>
<evidence type="ECO:0000313" key="17">
    <source>
        <dbReference type="Proteomes" id="UP000694421"/>
    </source>
</evidence>
<feature type="domain" description="C2H2-type" evidence="14">
    <location>
        <begin position="417"/>
        <end position="444"/>
    </location>
</feature>
<dbReference type="GO" id="GO:0000978">
    <property type="term" value="F:RNA polymerase II cis-regulatory region sequence-specific DNA binding"/>
    <property type="evidence" value="ECO:0007669"/>
    <property type="project" value="TreeGrafter"/>
</dbReference>
<feature type="compositionally biased region" description="Basic and acidic residues" evidence="13">
    <location>
        <begin position="241"/>
        <end position="252"/>
    </location>
</feature>
<dbReference type="GO" id="GO:0008270">
    <property type="term" value="F:zinc ion binding"/>
    <property type="evidence" value="ECO:0007669"/>
    <property type="project" value="UniProtKB-KW"/>
</dbReference>
<keyword evidence="5" id="KW-0677">Repeat</keyword>
<proteinExistence type="inferred from homology"/>
<evidence type="ECO:0000256" key="3">
    <source>
        <dbReference type="ARBA" id="ARBA00006991"/>
    </source>
</evidence>
<reference evidence="16" key="1">
    <citation type="submission" date="2025-08" db="UniProtKB">
        <authorList>
            <consortium name="Ensembl"/>
        </authorList>
    </citation>
    <scope>IDENTIFICATION</scope>
</reference>
<evidence type="ECO:0000256" key="11">
    <source>
        <dbReference type="ARBA" id="ARBA00023242"/>
    </source>
</evidence>
<comment type="similarity">
    <text evidence="3">Belongs to the krueppel C2H2-type zinc-finger protein family.</text>
</comment>
<dbReference type="FunFam" id="1.10.4020.10:FF:000001">
    <property type="entry name" value="zinc finger protein 263 isoform X1"/>
    <property type="match status" value="1"/>
</dbReference>
<dbReference type="InterPro" id="IPR038269">
    <property type="entry name" value="SCAN_sf"/>
</dbReference>
<dbReference type="PROSITE" id="PS50804">
    <property type="entry name" value="SCAN_BOX"/>
    <property type="match status" value="1"/>
</dbReference>
<dbReference type="Pfam" id="PF02023">
    <property type="entry name" value="SCAN"/>
    <property type="match status" value="1"/>
</dbReference>
<dbReference type="FunFam" id="3.30.160.60:FF:001119">
    <property type="entry name" value="zinc finger protein 408"/>
    <property type="match status" value="1"/>
</dbReference>
<accession>A0A8D0BS97</accession>
<dbReference type="InterPro" id="IPR050527">
    <property type="entry name" value="Snail/Krueppel_Znf"/>
</dbReference>
<evidence type="ECO:0000256" key="5">
    <source>
        <dbReference type="ARBA" id="ARBA00022737"/>
    </source>
</evidence>
<dbReference type="FunFam" id="3.30.160.60:FF:000180">
    <property type="entry name" value="Zinc finger protein 689"/>
    <property type="match status" value="2"/>
</dbReference>
<protein>
    <submittedName>
        <fullName evidence="16">Uncharacterized protein</fullName>
    </submittedName>
</protein>
<dbReference type="Ensembl" id="ENSSMRT00000010761.1">
    <property type="protein sequence ID" value="ENSSMRP00000009235.1"/>
    <property type="gene ID" value="ENSSMRG00000007379.1"/>
</dbReference>
<dbReference type="Gene3D" id="3.30.160.60">
    <property type="entry name" value="Classic Zinc Finger"/>
    <property type="match status" value="9"/>
</dbReference>
<dbReference type="Pfam" id="PF00096">
    <property type="entry name" value="zf-C2H2"/>
    <property type="match status" value="8"/>
</dbReference>
<feature type="domain" description="C2H2-type" evidence="14">
    <location>
        <begin position="501"/>
        <end position="528"/>
    </location>
</feature>
<evidence type="ECO:0000256" key="4">
    <source>
        <dbReference type="ARBA" id="ARBA00022723"/>
    </source>
</evidence>
<dbReference type="PANTHER" id="PTHR24388">
    <property type="entry name" value="ZINC FINGER PROTEIN"/>
    <property type="match status" value="1"/>
</dbReference>
<keyword evidence="6 12" id="KW-0863">Zinc-finger</keyword>
<feature type="domain" description="SCAN box" evidence="15">
    <location>
        <begin position="142"/>
        <end position="220"/>
    </location>
</feature>
<sequence length="600" mass="68208">MEDQTQTGSEGGEGSGESRKDHFLVQSSTAHDLSQWATLRQEGIPQRLETQWQEYLKTVQYPSSGWGTSQLPDLTSWDDLATFDRMVGACQWSREGRGRFMPTLCAEAQQALSSLTAREKGDQGKVRATAMRGKANIAESQRQRFRQFRYQEAEGPREVCSRLRELCHCWLEPESRTKEQILELLILEQFLTVLPKEIQNQVRERGPETCAQAVALAEGFLLRQQECLQSEPQGTAVNLSEGHRTVSEGRQRHLVKEARQQDNGKTSMLGTKVTNKTTGPFQHKGMSEEELHAAPDLTPRKEKSHVCIDCGKCFARPSDLAKHENTHTGAKPFRCLECGTRFSQLSHLTRHQKIHTGEKPHVCPECGASFAQRASLVSHQRVHSGEQPYCCSHCQQCFSHQSALKVHERIHTGQKPYICLECGKRFVSSSTLKIHKRIHTGEKPFSCAECGKRFIQRSNLISHQRTHSGEKPFCCGVCGRRFSYPSDLTRHQKIHTGEKPFPCDECERRFTRFSDLLIHRRIHTGERPYRCLECGRRFRQKSALVTHQRIHTKEKITAKNKPAVSTGPQANSKLEVNEMEEKAGIQNPEEIEHNKDASKP</sequence>
<dbReference type="FunFam" id="3.30.160.60:FF:003519">
    <property type="match status" value="1"/>
</dbReference>
<feature type="compositionally biased region" description="Basic and acidic residues" evidence="13">
    <location>
        <begin position="590"/>
        <end position="600"/>
    </location>
</feature>
<keyword evidence="17" id="KW-1185">Reference proteome</keyword>
<dbReference type="AlphaFoldDB" id="A0A8D0BS97"/>
<comment type="subcellular location">
    <subcellularLocation>
        <location evidence="2">Nucleus</location>
    </subcellularLocation>
</comment>
<feature type="region of interest" description="Disordered" evidence="13">
    <location>
        <begin position="233"/>
        <end position="252"/>
    </location>
</feature>
<dbReference type="InterPro" id="IPR003309">
    <property type="entry name" value="SCAN_dom"/>
</dbReference>
<dbReference type="Gene3D" id="1.10.4020.10">
    <property type="entry name" value="DNA breaking-rejoining enzymes"/>
    <property type="match status" value="1"/>
</dbReference>
<dbReference type="PANTHER" id="PTHR24388:SF54">
    <property type="entry name" value="PROTEIN ESCARGOT"/>
    <property type="match status" value="1"/>
</dbReference>
<dbReference type="FunFam" id="3.30.160.60:FF:000295">
    <property type="entry name" value="zinc finger protein 19"/>
    <property type="match status" value="1"/>
</dbReference>
<evidence type="ECO:0000256" key="13">
    <source>
        <dbReference type="SAM" id="MobiDB-lite"/>
    </source>
</evidence>
<evidence type="ECO:0000256" key="8">
    <source>
        <dbReference type="ARBA" id="ARBA00023015"/>
    </source>
</evidence>
<dbReference type="PROSITE" id="PS00028">
    <property type="entry name" value="ZINC_FINGER_C2H2_1"/>
    <property type="match status" value="9"/>
</dbReference>
<feature type="domain" description="C2H2-type" evidence="14">
    <location>
        <begin position="333"/>
        <end position="360"/>
    </location>
</feature>
<dbReference type="FunFam" id="3.30.160.60:FF:002343">
    <property type="entry name" value="Zinc finger protein 33A"/>
    <property type="match status" value="2"/>
</dbReference>
<dbReference type="Proteomes" id="UP000694421">
    <property type="component" value="Unplaced"/>
</dbReference>
<dbReference type="GeneTree" id="ENSGT01140000282534"/>
<evidence type="ECO:0000256" key="12">
    <source>
        <dbReference type="PROSITE-ProRule" id="PRU00042"/>
    </source>
</evidence>
<dbReference type="PROSITE" id="PS50157">
    <property type="entry name" value="ZINC_FINGER_C2H2_2"/>
    <property type="match status" value="9"/>
</dbReference>
<evidence type="ECO:0000256" key="1">
    <source>
        <dbReference type="ARBA" id="ARBA00003767"/>
    </source>
</evidence>
<dbReference type="CDD" id="cd07936">
    <property type="entry name" value="SCAN"/>
    <property type="match status" value="1"/>
</dbReference>
<feature type="domain" description="C2H2-type" evidence="14">
    <location>
        <begin position="529"/>
        <end position="556"/>
    </location>
</feature>
<dbReference type="SUPFAM" id="SSF47353">
    <property type="entry name" value="Retrovirus capsid dimerization domain-like"/>
    <property type="match status" value="1"/>
</dbReference>
<organism evidence="16 17">
    <name type="scientific">Salvator merianae</name>
    <name type="common">Argentine black and white tegu</name>
    <name type="synonym">Tupinambis merianae</name>
    <dbReference type="NCBI Taxonomy" id="96440"/>
    <lineage>
        <taxon>Eukaryota</taxon>
        <taxon>Metazoa</taxon>
        <taxon>Chordata</taxon>
        <taxon>Craniata</taxon>
        <taxon>Vertebrata</taxon>
        <taxon>Euteleostomi</taxon>
        <taxon>Lepidosauria</taxon>
        <taxon>Squamata</taxon>
        <taxon>Bifurcata</taxon>
        <taxon>Unidentata</taxon>
        <taxon>Episquamata</taxon>
        <taxon>Laterata</taxon>
        <taxon>Teiioidea</taxon>
        <taxon>Teiidae</taxon>
        <taxon>Salvator</taxon>
    </lineage>
</organism>
<feature type="domain" description="C2H2-type" evidence="14">
    <location>
        <begin position="445"/>
        <end position="472"/>
    </location>
</feature>
<feature type="domain" description="C2H2-type" evidence="14">
    <location>
        <begin position="361"/>
        <end position="388"/>
    </location>
</feature>
<dbReference type="InterPro" id="IPR013087">
    <property type="entry name" value="Znf_C2H2_type"/>
</dbReference>
<dbReference type="SMART" id="SM00355">
    <property type="entry name" value="ZnF_C2H2"/>
    <property type="match status" value="9"/>
</dbReference>
<evidence type="ECO:0000313" key="16">
    <source>
        <dbReference type="Ensembl" id="ENSSMRP00000009235.1"/>
    </source>
</evidence>
<keyword evidence="8" id="KW-0805">Transcription regulation</keyword>
<dbReference type="GO" id="GO:0005634">
    <property type="term" value="C:nucleus"/>
    <property type="evidence" value="ECO:0007669"/>
    <property type="project" value="UniProtKB-SubCell"/>
</dbReference>
<evidence type="ECO:0000259" key="15">
    <source>
        <dbReference type="PROSITE" id="PS50804"/>
    </source>
</evidence>
<keyword evidence="7" id="KW-0862">Zinc</keyword>
<dbReference type="OMA" id="PFHQGAK"/>
<feature type="region of interest" description="Disordered" evidence="13">
    <location>
        <begin position="554"/>
        <end position="600"/>
    </location>
</feature>
<evidence type="ECO:0000256" key="9">
    <source>
        <dbReference type="ARBA" id="ARBA00023125"/>
    </source>
</evidence>
<dbReference type="SMART" id="SM00431">
    <property type="entry name" value="SCAN"/>
    <property type="match status" value="1"/>
</dbReference>
<keyword evidence="4" id="KW-0479">Metal-binding</keyword>
<dbReference type="SUPFAM" id="SSF57667">
    <property type="entry name" value="beta-beta-alpha zinc fingers"/>
    <property type="match status" value="5"/>
</dbReference>
<dbReference type="FunFam" id="3.30.160.60:FF:003000">
    <property type="entry name" value="Zinc finger and SCAN domain-containing 20"/>
    <property type="match status" value="1"/>
</dbReference>
<evidence type="ECO:0000256" key="2">
    <source>
        <dbReference type="ARBA" id="ARBA00004123"/>
    </source>
</evidence>
<dbReference type="FunFam" id="3.30.160.60:FF:003095">
    <property type="match status" value="1"/>
</dbReference>
<feature type="domain" description="C2H2-type" evidence="14">
    <location>
        <begin position="389"/>
        <end position="416"/>
    </location>
</feature>
<evidence type="ECO:0000256" key="10">
    <source>
        <dbReference type="ARBA" id="ARBA00023163"/>
    </source>
</evidence>
<evidence type="ECO:0000259" key="14">
    <source>
        <dbReference type="PROSITE" id="PS50157"/>
    </source>
</evidence>
<name>A0A8D0BS97_SALMN</name>
<feature type="domain" description="C2H2-type" evidence="14">
    <location>
        <begin position="473"/>
        <end position="500"/>
    </location>
</feature>
<reference evidence="16" key="2">
    <citation type="submission" date="2025-09" db="UniProtKB">
        <authorList>
            <consortium name="Ensembl"/>
        </authorList>
    </citation>
    <scope>IDENTIFICATION</scope>
</reference>
<evidence type="ECO:0000256" key="6">
    <source>
        <dbReference type="ARBA" id="ARBA00022771"/>
    </source>
</evidence>
<dbReference type="GO" id="GO:0000981">
    <property type="term" value="F:DNA-binding transcription factor activity, RNA polymerase II-specific"/>
    <property type="evidence" value="ECO:0007669"/>
    <property type="project" value="TreeGrafter"/>
</dbReference>